<keyword evidence="4" id="KW-0804">Transcription</keyword>
<dbReference type="EMBL" id="LZDS01000027">
    <property type="protein sequence ID" value="OBX27897.1"/>
    <property type="molecule type" value="Genomic_DNA"/>
</dbReference>
<dbReference type="AlphaFoldDB" id="A0A1A7RB15"/>
<evidence type="ECO:0000313" key="7">
    <source>
        <dbReference type="Proteomes" id="UP000185753"/>
    </source>
</evidence>
<accession>A0A1A7RB15</accession>
<feature type="domain" description="HTH arsR-type" evidence="5">
    <location>
        <begin position="1"/>
        <end position="89"/>
    </location>
</feature>
<dbReference type="InterPro" id="IPR036390">
    <property type="entry name" value="WH_DNA-bd_sf"/>
</dbReference>
<dbReference type="GO" id="GO:0046685">
    <property type="term" value="P:response to arsenic-containing substance"/>
    <property type="evidence" value="ECO:0007669"/>
    <property type="project" value="UniProtKB-KW"/>
</dbReference>
<dbReference type="Gene3D" id="1.10.10.10">
    <property type="entry name" value="Winged helix-like DNA-binding domain superfamily/Winged helix DNA-binding domain"/>
    <property type="match status" value="1"/>
</dbReference>
<dbReference type="CDD" id="cd00090">
    <property type="entry name" value="HTH_ARSR"/>
    <property type="match status" value="1"/>
</dbReference>
<gene>
    <name evidence="6" type="ORF">A9J31_07140</name>
</gene>
<dbReference type="SMART" id="SM00418">
    <property type="entry name" value="HTH_ARSR"/>
    <property type="match status" value="1"/>
</dbReference>
<dbReference type="STRING" id="1443941.A9J31_07140"/>
<dbReference type="PRINTS" id="PR00778">
    <property type="entry name" value="HTHARSR"/>
</dbReference>
<organism evidence="6 7">
    <name type="scientific">Acinetobacter gandensis</name>
    <dbReference type="NCBI Taxonomy" id="1443941"/>
    <lineage>
        <taxon>Bacteria</taxon>
        <taxon>Pseudomonadati</taxon>
        <taxon>Pseudomonadota</taxon>
        <taxon>Gammaproteobacteria</taxon>
        <taxon>Moraxellales</taxon>
        <taxon>Moraxellaceae</taxon>
        <taxon>Acinetobacter</taxon>
    </lineage>
</organism>
<dbReference type="GO" id="GO:0003700">
    <property type="term" value="F:DNA-binding transcription factor activity"/>
    <property type="evidence" value="ECO:0007669"/>
    <property type="project" value="InterPro"/>
</dbReference>
<dbReference type="FunFam" id="1.10.10.10:FF:000279">
    <property type="entry name" value="Transcriptional regulator, ArsR family"/>
    <property type="match status" value="1"/>
</dbReference>
<dbReference type="Proteomes" id="UP000185753">
    <property type="component" value="Unassembled WGS sequence"/>
</dbReference>
<name>A0A1A7RB15_9GAMM</name>
<dbReference type="InterPro" id="IPR036388">
    <property type="entry name" value="WH-like_DNA-bd_sf"/>
</dbReference>
<dbReference type="GO" id="GO:0003677">
    <property type="term" value="F:DNA binding"/>
    <property type="evidence" value="ECO:0007669"/>
    <property type="project" value="UniProtKB-KW"/>
</dbReference>
<evidence type="ECO:0000256" key="2">
    <source>
        <dbReference type="ARBA" id="ARBA00023015"/>
    </source>
</evidence>
<comment type="caution">
    <text evidence="6">The sequence shown here is derived from an EMBL/GenBank/DDBJ whole genome shotgun (WGS) entry which is preliminary data.</text>
</comment>
<keyword evidence="7" id="KW-1185">Reference proteome</keyword>
<sequence>MEQTDFFKLLSDETRLNIIMLLACKGELCVCELTESLQLSQPKISRHLALLRSSGVLSDQRKGQWVYYSIHPALPTWCTQILDVMRHQERFKDLDLNSPKGTTTLCESL</sequence>
<keyword evidence="3" id="KW-0238">DNA-binding</keyword>
<dbReference type="SUPFAM" id="SSF46785">
    <property type="entry name" value="Winged helix' DNA-binding domain"/>
    <property type="match status" value="1"/>
</dbReference>
<dbReference type="Pfam" id="PF01022">
    <property type="entry name" value="HTH_5"/>
    <property type="match status" value="1"/>
</dbReference>
<dbReference type="PANTHER" id="PTHR33154:SF18">
    <property type="entry name" value="ARSENICAL RESISTANCE OPERON REPRESSOR"/>
    <property type="match status" value="1"/>
</dbReference>
<dbReference type="OrthoDB" id="9793058at2"/>
<dbReference type="PROSITE" id="PS50987">
    <property type="entry name" value="HTH_ARSR_2"/>
    <property type="match status" value="1"/>
</dbReference>
<proteinExistence type="predicted"/>
<dbReference type="InterPro" id="IPR051081">
    <property type="entry name" value="HTH_MetalResp_TranReg"/>
</dbReference>
<reference evidence="7" key="1">
    <citation type="submission" date="2016-06" db="EMBL/GenBank/DDBJ databases">
        <authorList>
            <person name="Radolfova-Krizova L."/>
            <person name="Nemec A."/>
        </authorList>
    </citation>
    <scope>NUCLEOTIDE SEQUENCE [LARGE SCALE GENOMIC DNA]</scope>
    <source>
        <strain evidence="7">ANC 4275</strain>
    </source>
</reference>
<dbReference type="NCBIfam" id="NF007528">
    <property type="entry name" value="PRK10141.1"/>
    <property type="match status" value="1"/>
</dbReference>
<dbReference type="NCBIfam" id="NF033788">
    <property type="entry name" value="HTH_metalloreg"/>
    <property type="match status" value="1"/>
</dbReference>
<evidence type="ECO:0000313" key="6">
    <source>
        <dbReference type="EMBL" id="OBX27897.1"/>
    </source>
</evidence>
<dbReference type="PANTHER" id="PTHR33154">
    <property type="entry name" value="TRANSCRIPTIONAL REGULATOR, ARSR FAMILY"/>
    <property type="match status" value="1"/>
</dbReference>
<dbReference type="RefSeq" id="WP_067765791.1">
    <property type="nucleotide sequence ID" value="NZ_LZDS01000027.1"/>
</dbReference>
<protein>
    <submittedName>
        <fullName evidence="6">Transcriptional regulator</fullName>
    </submittedName>
</protein>
<evidence type="ECO:0000259" key="5">
    <source>
        <dbReference type="PROSITE" id="PS50987"/>
    </source>
</evidence>
<keyword evidence="1" id="KW-0059">Arsenical resistance</keyword>
<dbReference type="InterPro" id="IPR001845">
    <property type="entry name" value="HTH_ArsR_DNA-bd_dom"/>
</dbReference>
<evidence type="ECO:0000256" key="1">
    <source>
        <dbReference type="ARBA" id="ARBA00022849"/>
    </source>
</evidence>
<evidence type="ECO:0000256" key="4">
    <source>
        <dbReference type="ARBA" id="ARBA00023163"/>
    </source>
</evidence>
<dbReference type="InterPro" id="IPR011991">
    <property type="entry name" value="ArsR-like_HTH"/>
</dbReference>
<evidence type="ECO:0000256" key="3">
    <source>
        <dbReference type="ARBA" id="ARBA00023125"/>
    </source>
</evidence>
<keyword evidence="2" id="KW-0805">Transcription regulation</keyword>